<dbReference type="GO" id="GO:0005737">
    <property type="term" value="C:cytoplasm"/>
    <property type="evidence" value="ECO:0007669"/>
    <property type="project" value="TreeGrafter"/>
</dbReference>
<comment type="similarity">
    <text evidence="3">Belongs to the CD36 family.</text>
</comment>
<dbReference type="Pfam" id="PF01130">
    <property type="entry name" value="CD36"/>
    <property type="match status" value="1"/>
</dbReference>
<dbReference type="PRINTS" id="PR01610">
    <property type="entry name" value="CD36ANTIGEN"/>
</dbReference>
<dbReference type="GO" id="GO:0005044">
    <property type="term" value="F:scavenger receptor activity"/>
    <property type="evidence" value="ECO:0007669"/>
    <property type="project" value="TreeGrafter"/>
</dbReference>
<dbReference type="PANTHER" id="PTHR11923">
    <property type="entry name" value="SCAVENGER RECEPTOR CLASS B TYPE-1 SR-B1"/>
    <property type="match status" value="1"/>
</dbReference>
<keyword evidence="7 14" id="KW-0472">Membrane</keyword>
<keyword evidence="6 14" id="KW-1133">Transmembrane helix</keyword>
<dbReference type="InterPro" id="IPR005428">
    <property type="entry name" value="CD36/SCARB1/SNMP1"/>
</dbReference>
<name>A0A8X7XKL0_POLSE</name>
<evidence type="ECO:0000256" key="13">
    <source>
        <dbReference type="PIRSR" id="PIRSR605428-53"/>
    </source>
</evidence>
<organism evidence="15 16">
    <name type="scientific">Polypterus senegalus</name>
    <name type="common">Senegal bichir</name>
    <dbReference type="NCBI Taxonomy" id="55291"/>
    <lineage>
        <taxon>Eukaryota</taxon>
        <taxon>Metazoa</taxon>
        <taxon>Chordata</taxon>
        <taxon>Craniata</taxon>
        <taxon>Vertebrata</taxon>
        <taxon>Euteleostomi</taxon>
        <taxon>Actinopterygii</taxon>
        <taxon>Polypteriformes</taxon>
        <taxon>Polypteridae</taxon>
        <taxon>Polypterus</taxon>
    </lineage>
</organism>
<gene>
    <name evidence="15" type="primary">Scarb1</name>
    <name evidence="15" type="ORF">GTO96_0005441</name>
</gene>
<evidence type="ECO:0000313" key="15">
    <source>
        <dbReference type="EMBL" id="KAG2470885.1"/>
    </source>
</evidence>
<proteinExistence type="inferred from homology"/>
<dbReference type="GO" id="GO:0070508">
    <property type="term" value="P:cholesterol import"/>
    <property type="evidence" value="ECO:0007669"/>
    <property type="project" value="TreeGrafter"/>
</dbReference>
<feature type="non-terminal residue" evidence="15">
    <location>
        <position position="586"/>
    </location>
</feature>
<evidence type="ECO:0000256" key="5">
    <source>
        <dbReference type="ARBA" id="ARBA00022692"/>
    </source>
</evidence>
<evidence type="ECO:0000313" key="16">
    <source>
        <dbReference type="Proteomes" id="UP000886611"/>
    </source>
</evidence>
<dbReference type="Proteomes" id="UP000886611">
    <property type="component" value="Unassembled WGS sequence"/>
</dbReference>
<evidence type="ECO:0000256" key="6">
    <source>
        <dbReference type="ARBA" id="ARBA00022989"/>
    </source>
</evidence>
<dbReference type="AlphaFoldDB" id="A0A8X7XKL0"/>
<evidence type="ECO:0000256" key="2">
    <source>
        <dbReference type="ARBA" id="ARBA00004651"/>
    </source>
</evidence>
<evidence type="ECO:0000256" key="1">
    <source>
        <dbReference type="ARBA" id="ARBA00004189"/>
    </source>
</evidence>
<feature type="disulfide bond" evidence="13">
    <location>
        <begin position="346"/>
        <end position="479"/>
    </location>
</feature>
<keyword evidence="8 13" id="KW-1015">Disulfide bond</keyword>
<accession>A0A8X7XKL0</accession>
<evidence type="ECO:0000256" key="9">
    <source>
        <dbReference type="ARBA" id="ARBA00023170"/>
    </source>
</evidence>
<feature type="non-terminal residue" evidence="15">
    <location>
        <position position="1"/>
    </location>
</feature>
<keyword evidence="10" id="KW-0325">Glycoprotein</keyword>
<dbReference type="GO" id="GO:0030169">
    <property type="term" value="F:low-density lipoprotein particle binding"/>
    <property type="evidence" value="ECO:0007669"/>
    <property type="project" value="TreeGrafter"/>
</dbReference>
<dbReference type="GO" id="GO:0008289">
    <property type="term" value="F:lipid binding"/>
    <property type="evidence" value="ECO:0007669"/>
    <property type="project" value="TreeGrafter"/>
</dbReference>
<dbReference type="InterPro" id="IPR002159">
    <property type="entry name" value="CD36_fam"/>
</dbReference>
<dbReference type="GO" id="GO:0033344">
    <property type="term" value="P:cholesterol efflux"/>
    <property type="evidence" value="ECO:0007669"/>
    <property type="project" value="TreeGrafter"/>
</dbReference>
<dbReference type="EMBL" id="JAATIS010000094">
    <property type="protein sequence ID" value="KAG2470885.1"/>
    <property type="molecule type" value="Genomic_DNA"/>
</dbReference>
<evidence type="ECO:0000256" key="3">
    <source>
        <dbReference type="ARBA" id="ARBA00010532"/>
    </source>
</evidence>
<evidence type="ECO:0000256" key="4">
    <source>
        <dbReference type="ARBA" id="ARBA00022475"/>
    </source>
</evidence>
<dbReference type="PANTHER" id="PTHR11923:SF110">
    <property type="entry name" value="SCAVENGER RECEPTOR CLASS B MEMBER 1"/>
    <property type="match status" value="1"/>
</dbReference>
<keyword evidence="16" id="KW-1185">Reference proteome</keyword>
<keyword evidence="4" id="KW-1003">Cell membrane</keyword>
<feature type="transmembrane region" description="Helical" evidence="14">
    <location>
        <begin position="541"/>
        <end position="560"/>
    </location>
</feature>
<comment type="subcellular location">
    <subcellularLocation>
        <location evidence="2">Cell membrane</location>
        <topology evidence="2">Multi-pass membrane protein</topology>
    </subcellularLocation>
    <subcellularLocation>
        <location evidence="1">Membrane</location>
        <location evidence="1">Caveola</location>
        <topology evidence="1">Multi-pass membrane protein</topology>
    </subcellularLocation>
</comment>
<dbReference type="GO" id="GO:0043654">
    <property type="term" value="P:recognition of apoptotic cell"/>
    <property type="evidence" value="ECO:0007669"/>
    <property type="project" value="TreeGrafter"/>
</dbReference>
<reference evidence="15 16" key="1">
    <citation type="journal article" date="2021" name="Cell">
        <title>Tracing the genetic footprints of vertebrate landing in non-teleost ray-finned fishes.</title>
        <authorList>
            <person name="Bi X."/>
            <person name="Wang K."/>
            <person name="Yang L."/>
            <person name="Pan H."/>
            <person name="Jiang H."/>
            <person name="Wei Q."/>
            <person name="Fang M."/>
            <person name="Yu H."/>
            <person name="Zhu C."/>
            <person name="Cai Y."/>
            <person name="He Y."/>
            <person name="Gan X."/>
            <person name="Zeng H."/>
            <person name="Yu D."/>
            <person name="Zhu Y."/>
            <person name="Jiang H."/>
            <person name="Qiu Q."/>
            <person name="Yang H."/>
            <person name="Zhang Y.E."/>
            <person name="Wang W."/>
            <person name="Zhu M."/>
            <person name="He S."/>
            <person name="Zhang G."/>
        </authorList>
    </citation>
    <scope>NUCLEOTIDE SEQUENCE [LARGE SCALE GENOMIC DNA]</scope>
    <source>
        <strain evidence="15">Bchr_013</strain>
    </source>
</reference>
<evidence type="ECO:0000256" key="7">
    <source>
        <dbReference type="ARBA" id="ARBA00023136"/>
    </source>
</evidence>
<evidence type="ECO:0000256" key="10">
    <source>
        <dbReference type="ARBA" id="ARBA00023180"/>
    </source>
</evidence>
<keyword evidence="9" id="KW-0675">Receptor</keyword>
<evidence type="ECO:0000256" key="14">
    <source>
        <dbReference type="SAM" id="Phobius"/>
    </source>
</evidence>
<sequence length="586" mass="65542">MGSPIPPPGRLVAASLAVGDSPTTRRAPWEMESSTAWLGPGVAARGSCLLPTARLDELSAPPGGAIGTRWLLTWNASGWAIKGPSHHHSASQSWEEEGDEACLGGVVENCKAVFWDCVGPVGHGEGVCPRLKKIKPNVQINPNNELSYTMWRDIPVPFFMSIYFFDVLNPEEILKGEKPMVQQRGPYVYREFRQKTNITFHSNNTVSYQEYRKYHFFRNMSVGNESDEVTLPNMLALGAAVMMEDQPNWMKMIMSITFNQLNVKPFLTLRVGDLLWGYDDPLVDFLSKWFPGMIPFSGKFGLFADFNNSNTGLFTVHTGADDIRKVHMVDSWNGLKKVSYWNSDQCNMINGTAGQMWPPFMTPESTLPFYSPDACRSMELVYEKPGVVSRIPVYRFVAPKTLFANGTVYPPNEGFCPCRESGIQNVSTCRYSSPTFISSPHFYNADPVLLQTVDGLSPNEEEHGLFIDIHPMTGIPMNCSIRLQLSLYIKKVSGISLTAKIAPVVLPMIWFAESGYIDGPVLTTFYNNLVLIPFILQTLQYMLPVVGILLLVLSLILGLYDKKFIKVYNNPEDEDTAPTERTALLH</sequence>
<comment type="caution">
    <text evidence="15">The sequence shown here is derived from an EMBL/GenBank/DDBJ whole genome shotgun (WGS) entry which is preliminary data.</text>
</comment>
<dbReference type="PRINTS" id="PR01609">
    <property type="entry name" value="CD36FAMILY"/>
</dbReference>
<dbReference type="GO" id="GO:0034381">
    <property type="term" value="P:plasma lipoprotein particle clearance"/>
    <property type="evidence" value="ECO:0007669"/>
    <property type="project" value="TreeGrafter"/>
</dbReference>
<evidence type="ECO:0000256" key="12">
    <source>
        <dbReference type="ARBA" id="ARBA00042244"/>
    </source>
</evidence>
<dbReference type="GO" id="GO:0005901">
    <property type="term" value="C:caveola"/>
    <property type="evidence" value="ECO:0007669"/>
    <property type="project" value="UniProtKB-SubCell"/>
</dbReference>
<evidence type="ECO:0000256" key="8">
    <source>
        <dbReference type="ARBA" id="ARBA00023157"/>
    </source>
</evidence>
<evidence type="ECO:0000256" key="11">
    <source>
        <dbReference type="ARBA" id="ARBA00040821"/>
    </source>
</evidence>
<keyword evidence="5 14" id="KW-0812">Transmembrane</keyword>
<protein>
    <recommendedName>
        <fullName evidence="11">Scavenger receptor class B member 1</fullName>
    </recommendedName>
    <alternativeName>
        <fullName evidence="12">SR-BI</fullName>
    </alternativeName>
</protein>